<name>A0A433QA88_9FUNG</name>
<dbReference type="GO" id="GO:0005829">
    <property type="term" value="C:cytosol"/>
    <property type="evidence" value="ECO:0007669"/>
    <property type="project" value="TreeGrafter"/>
</dbReference>
<keyword evidence="2" id="KW-1185">Reference proteome</keyword>
<dbReference type="Gene3D" id="3.90.79.10">
    <property type="entry name" value="Nucleoside Triphosphate Pyrophosphohydrolase"/>
    <property type="match status" value="1"/>
</dbReference>
<sequence length="137" mass="15898">MTIHLNSLINPETNKGEVLEETNLRIDHISFCSATNDIMTDEGKHYVTVFVQAKVIGDEGARLQVGTRKIRHEVRILRSISTLSSLTKMQVMEPNKCEGWEWATWEEIRDDNSKYRPLFSPLRNFIINRKEAWPTPN</sequence>
<protein>
    <submittedName>
        <fullName evidence="1">Uncharacterized protein</fullName>
    </submittedName>
</protein>
<evidence type="ECO:0000313" key="2">
    <source>
        <dbReference type="Proteomes" id="UP000274822"/>
    </source>
</evidence>
<accession>A0A433QA88</accession>
<dbReference type="InterPro" id="IPR015797">
    <property type="entry name" value="NUDIX_hydrolase-like_dom_sf"/>
</dbReference>
<dbReference type="GO" id="GO:0006203">
    <property type="term" value="P:dGTP catabolic process"/>
    <property type="evidence" value="ECO:0007669"/>
    <property type="project" value="TreeGrafter"/>
</dbReference>
<dbReference type="Proteomes" id="UP000274822">
    <property type="component" value="Unassembled WGS sequence"/>
</dbReference>
<dbReference type="GO" id="GO:0035539">
    <property type="term" value="F:8-oxo-7,8-dihydrodeoxyguanosine triphosphate pyrophosphatase activity"/>
    <property type="evidence" value="ECO:0007669"/>
    <property type="project" value="TreeGrafter"/>
</dbReference>
<dbReference type="CDD" id="cd04678">
    <property type="entry name" value="NUDIX_MTH2_Nudt15"/>
    <property type="match status" value="1"/>
</dbReference>
<dbReference type="SUPFAM" id="SSF55811">
    <property type="entry name" value="Nudix"/>
    <property type="match status" value="1"/>
</dbReference>
<evidence type="ECO:0000313" key="1">
    <source>
        <dbReference type="EMBL" id="RUS26728.1"/>
    </source>
</evidence>
<reference evidence="1 2" key="1">
    <citation type="journal article" date="2018" name="New Phytol.">
        <title>Phylogenomics of Endogonaceae and evolution of mycorrhizas within Mucoromycota.</title>
        <authorList>
            <person name="Chang Y."/>
            <person name="Desiro A."/>
            <person name="Na H."/>
            <person name="Sandor L."/>
            <person name="Lipzen A."/>
            <person name="Clum A."/>
            <person name="Barry K."/>
            <person name="Grigoriev I.V."/>
            <person name="Martin F.M."/>
            <person name="Stajich J.E."/>
            <person name="Smith M.E."/>
            <person name="Bonito G."/>
            <person name="Spatafora J.W."/>
        </authorList>
    </citation>
    <scope>NUCLEOTIDE SEQUENCE [LARGE SCALE GENOMIC DNA]</scope>
    <source>
        <strain evidence="1 2">AD002</strain>
    </source>
</reference>
<proteinExistence type="predicted"/>
<organism evidence="1 2">
    <name type="scientific">Jimgerdemannia flammicorona</name>
    <dbReference type="NCBI Taxonomy" id="994334"/>
    <lineage>
        <taxon>Eukaryota</taxon>
        <taxon>Fungi</taxon>
        <taxon>Fungi incertae sedis</taxon>
        <taxon>Mucoromycota</taxon>
        <taxon>Mucoromycotina</taxon>
        <taxon>Endogonomycetes</taxon>
        <taxon>Endogonales</taxon>
        <taxon>Endogonaceae</taxon>
        <taxon>Jimgerdemannia</taxon>
    </lineage>
</organism>
<dbReference type="EMBL" id="RBNJ01009811">
    <property type="protein sequence ID" value="RUS26728.1"/>
    <property type="molecule type" value="Genomic_DNA"/>
</dbReference>
<comment type="caution">
    <text evidence="1">The sequence shown here is derived from an EMBL/GenBank/DDBJ whole genome shotgun (WGS) entry which is preliminary data.</text>
</comment>
<dbReference type="PANTHER" id="PTHR16099">
    <property type="entry name" value="8-OXO-DGTP DIPHOSPHATES NUDT15"/>
    <property type="match status" value="1"/>
</dbReference>
<dbReference type="AlphaFoldDB" id="A0A433QA88"/>
<gene>
    <name evidence="1" type="ORF">BC938DRAFT_484197</name>
</gene>
<dbReference type="PANTHER" id="PTHR16099:SF5">
    <property type="entry name" value="NUCLEOTIDE TRIPHOSPHATE DIPHOSPHATASE NUDT15"/>
    <property type="match status" value="1"/>
</dbReference>